<dbReference type="EMBL" id="JAVFKD010000004">
    <property type="protein sequence ID" value="KAK5995598.1"/>
    <property type="molecule type" value="Genomic_DNA"/>
</dbReference>
<organism evidence="1 2">
    <name type="scientific">Cladobotryum mycophilum</name>
    <dbReference type="NCBI Taxonomy" id="491253"/>
    <lineage>
        <taxon>Eukaryota</taxon>
        <taxon>Fungi</taxon>
        <taxon>Dikarya</taxon>
        <taxon>Ascomycota</taxon>
        <taxon>Pezizomycotina</taxon>
        <taxon>Sordariomycetes</taxon>
        <taxon>Hypocreomycetidae</taxon>
        <taxon>Hypocreales</taxon>
        <taxon>Hypocreaceae</taxon>
        <taxon>Cladobotryum</taxon>
    </lineage>
</organism>
<accession>A0ABR0STZ8</accession>
<dbReference type="Proteomes" id="UP001338125">
    <property type="component" value="Unassembled WGS sequence"/>
</dbReference>
<comment type="caution">
    <text evidence="1">The sequence shown here is derived from an EMBL/GenBank/DDBJ whole genome shotgun (WGS) entry which is preliminary data.</text>
</comment>
<proteinExistence type="predicted"/>
<name>A0ABR0STZ8_9HYPO</name>
<gene>
    <name evidence="1" type="ORF">PT974_04011</name>
</gene>
<evidence type="ECO:0000313" key="2">
    <source>
        <dbReference type="Proteomes" id="UP001338125"/>
    </source>
</evidence>
<reference evidence="1 2" key="1">
    <citation type="submission" date="2024-01" db="EMBL/GenBank/DDBJ databases">
        <title>Complete genome of Cladobotryum mycophilum ATHUM6906.</title>
        <authorList>
            <person name="Christinaki A.C."/>
            <person name="Myridakis A.I."/>
            <person name="Kouvelis V.N."/>
        </authorList>
    </citation>
    <scope>NUCLEOTIDE SEQUENCE [LARGE SCALE GENOMIC DNA]</scope>
    <source>
        <strain evidence="1 2">ATHUM6906</strain>
    </source>
</reference>
<keyword evidence="2" id="KW-1185">Reference proteome</keyword>
<evidence type="ECO:0000313" key="1">
    <source>
        <dbReference type="EMBL" id="KAK5995598.1"/>
    </source>
</evidence>
<sequence>MDKAVDSHFARVYVYVDDWSPSQVPRQYEFLEFGGQLYFEALLINWACNMDPGDDVKKLWLSGAIHARAKISMRW</sequence>
<protein>
    <submittedName>
        <fullName evidence="1">Uncharacterized protein</fullName>
    </submittedName>
</protein>